<evidence type="ECO:0000259" key="1">
    <source>
        <dbReference type="Pfam" id="PF13649"/>
    </source>
</evidence>
<feature type="domain" description="Methyltransferase" evidence="1">
    <location>
        <begin position="114"/>
        <end position="207"/>
    </location>
</feature>
<proteinExistence type="predicted"/>
<sequence length="246" mass="28026">MESPAQISVARTAIHFWTDAASRVGRFAATRALFAALWEFLRESTPSRLRQRYGDADYDWDHRVNTTSAAVGWRDRLLGVFHSTYQPTDPAGFREMLTALAAHTKLNFREFTFLDLGSGKGRTLLMASDYPFRRILGVELLPTLHQFARQNLRHYRNDSQQCFSIESLCADATTFPFPDEPLVVYLFNPLGEPALRRVVSNLEQSLRTNPRPLYVLYYNPLLEHVLGESGFLRKLAGTDQYSVFGG</sequence>
<dbReference type="Gene3D" id="3.40.50.150">
    <property type="entry name" value="Vaccinia Virus protein VP39"/>
    <property type="match status" value="1"/>
</dbReference>
<organism evidence="2 3">
    <name type="scientific">Candidatus Sulfotelmatobacter kueseliae</name>
    <dbReference type="NCBI Taxonomy" id="2042962"/>
    <lineage>
        <taxon>Bacteria</taxon>
        <taxon>Pseudomonadati</taxon>
        <taxon>Acidobacteriota</taxon>
        <taxon>Terriglobia</taxon>
        <taxon>Terriglobales</taxon>
        <taxon>Candidatus Korobacteraceae</taxon>
        <taxon>Candidatus Sulfotelmatobacter</taxon>
    </lineage>
</organism>
<dbReference type="Proteomes" id="UP000238701">
    <property type="component" value="Unassembled WGS sequence"/>
</dbReference>
<evidence type="ECO:0000313" key="2">
    <source>
        <dbReference type="EMBL" id="SPF37954.1"/>
    </source>
</evidence>
<dbReference type="SUPFAM" id="SSF53335">
    <property type="entry name" value="S-adenosyl-L-methionine-dependent methyltransferases"/>
    <property type="match status" value="1"/>
</dbReference>
<reference evidence="3" key="1">
    <citation type="submission" date="2018-02" db="EMBL/GenBank/DDBJ databases">
        <authorList>
            <person name="Hausmann B."/>
        </authorList>
    </citation>
    <scope>NUCLEOTIDE SEQUENCE [LARGE SCALE GENOMIC DNA]</scope>
    <source>
        <strain evidence="3">Peat soil MAG SbA1</strain>
    </source>
</reference>
<name>A0A2U3KE58_9BACT</name>
<dbReference type="OrthoDB" id="9780095at2"/>
<dbReference type="EMBL" id="OMOD01000101">
    <property type="protein sequence ID" value="SPF37954.1"/>
    <property type="molecule type" value="Genomic_DNA"/>
</dbReference>
<gene>
    <name evidence="2" type="ORF">SBA1_190080</name>
</gene>
<evidence type="ECO:0000313" key="3">
    <source>
        <dbReference type="Proteomes" id="UP000238701"/>
    </source>
</evidence>
<dbReference type="AlphaFoldDB" id="A0A2U3KE58"/>
<dbReference type="InterPro" id="IPR041698">
    <property type="entry name" value="Methyltransf_25"/>
</dbReference>
<accession>A0A2U3KE58</accession>
<protein>
    <recommendedName>
        <fullName evidence="1">Methyltransferase domain-containing protein</fullName>
    </recommendedName>
</protein>
<dbReference type="Pfam" id="PF13649">
    <property type="entry name" value="Methyltransf_25"/>
    <property type="match status" value="1"/>
</dbReference>
<dbReference type="InterPro" id="IPR029063">
    <property type="entry name" value="SAM-dependent_MTases_sf"/>
</dbReference>
<dbReference type="CDD" id="cd02440">
    <property type="entry name" value="AdoMet_MTases"/>
    <property type="match status" value="1"/>
</dbReference>